<dbReference type="GO" id="GO:0042393">
    <property type="term" value="F:histone binding"/>
    <property type="evidence" value="ECO:0007669"/>
    <property type="project" value="TreeGrafter"/>
</dbReference>
<dbReference type="InterPro" id="IPR001487">
    <property type="entry name" value="Bromodomain"/>
</dbReference>
<dbReference type="InterPro" id="IPR003960">
    <property type="entry name" value="ATPase_AAA_CS"/>
</dbReference>
<dbReference type="Pfam" id="PF00004">
    <property type="entry name" value="AAA"/>
    <property type="match status" value="1"/>
</dbReference>
<dbReference type="Gene3D" id="1.20.920.10">
    <property type="entry name" value="Bromodomain-like"/>
    <property type="match status" value="1"/>
</dbReference>
<dbReference type="WBParaSite" id="Smp_179290.1">
    <property type="protein sequence ID" value="Smp_179290.1"/>
    <property type="gene ID" value="Smp_179290"/>
</dbReference>
<feature type="region of interest" description="Disordered" evidence="6">
    <location>
        <begin position="231"/>
        <end position="270"/>
    </location>
</feature>
<reference evidence="9" key="2">
    <citation type="submission" date="2018-12" db="UniProtKB">
        <authorList>
            <consortium name="WormBaseParasite"/>
        </authorList>
    </citation>
    <scope>IDENTIFICATION</scope>
    <source>
        <strain evidence="9">Puerto Rican</strain>
    </source>
</reference>
<dbReference type="InterPro" id="IPR003959">
    <property type="entry name" value="ATPase_AAA_core"/>
</dbReference>
<feature type="region of interest" description="Disordered" evidence="6">
    <location>
        <begin position="1"/>
        <end position="59"/>
    </location>
</feature>
<dbReference type="PROSITE" id="PS00674">
    <property type="entry name" value="AAA"/>
    <property type="match status" value="1"/>
</dbReference>
<dbReference type="InParanoid" id="A0A3Q0KTT6"/>
<feature type="compositionally biased region" description="Low complexity" evidence="6">
    <location>
        <begin position="121"/>
        <end position="134"/>
    </location>
</feature>
<feature type="compositionally biased region" description="Basic residues" evidence="6">
    <location>
        <begin position="1"/>
        <end position="12"/>
    </location>
</feature>
<feature type="region of interest" description="Disordered" evidence="6">
    <location>
        <begin position="1095"/>
        <end position="1118"/>
    </location>
</feature>
<dbReference type="Pfam" id="PF00439">
    <property type="entry name" value="Bromodomain"/>
    <property type="match status" value="1"/>
</dbReference>
<feature type="domain" description="Bromo" evidence="7">
    <location>
        <begin position="1269"/>
        <end position="1331"/>
    </location>
</feature>
<dbReference type="Gene3D" id="1.10.8.60">
    <property type="match status" value="1"/>
</dbReference>
<evidence type="ECO:0000256" key="2">
    <source>
        <dbReference type="ARBA" id="ARBA00022741"/>
    </source>
</evidence>
<proteinExistence type="inferred from homology"/>
<feature type="region of interest" description="Disordered" evidence="6">
    <location>
        <begin position="1372"/>
        <end position="1427"/>
    </location>
</feature>
<protein>
    <submittedName>
        <fullName evidence="9">Bromo domain-containing protein</fullName>
    </submittedName>
</protein>
<feature type="compositionally biased region" description="Polar residues" evidence="6">
    <location>
        <begin position="135"/>
        <end position="147"/>
    </location>
</feature>
<feature type="compositionally biased region" description="Basic and acidic residues" evidence="6">
    <location>
        <begin position="1392"/>
        <end position="1403"/>
    </location>
</feature>
<dbReference type="Proteomes" id="UP000008854">
    <property type="component" value="Unassembled WGS sequence"/>
</dbReference>
<evidence type="ECO:0000256" key="1">
    <source>
        <dbReference type="ARBA" id="ARBA00006914"/>
    </source>
</evidence>
<dbReference type="PANTHER" id="PTHR23069">
    <property type="entry name" value="AAA DOMAIN-CONTAINING"/>
    <property type="match status" value="1"/>
</dbReference>
<dbReference type="InterPro" id="IPR036427">
    <property type="entry name" value="Bromodomain-like_sf"/>
</dbReference>
<feature type="compositionally biased region" description="Polar residues" evidence="6">
    <location>
        <begin position="19"/>
        <end position="42"/>
    </location>
</feature>
<evidence type="ECO:0000256" key="4">
    <source>
        <dbReference type="ARBA" id="ARBA00023117"/>
    </source>
</evidence>
<feature type="compositionally biased region" description="Low complexity" evidence="6">
    <location>
        <begin position="1450"/>
        <end position="1464"/>
    </location>
</feature>
<evidence type="ECO:0000313" key="9">
    <source>
        <dbReference type="WBParaSite" id="Smp_179290.1"/>
    </source>
</evidence>
<dbReference type="InterPro" id="IPR041569">
    <property type="entry name" value="AAA_lid_3"/>
</dbReference>
<accession>A0A3Q0KTT6</accession>
<keyword evidence="2" id="KW-0547">Nucleotide-binding</keyword>
<dbReference type="SMART" id="SM00382">
    <property type="entry name" value="AAA"/>
    <property type="match status" value="1"/>
</dbReference>
<dbReference type="SUPFAM" id="SSF52540">
    <property type="entry name" value="P-loop containing nucleoside triphosphate hydrolases"/>
    <property type="match status" value="1"/>
</dbReference>
<feature type="region of interest" description="Disordered" evidence="6">
    <location>
        <begin position="1440"/>
        <end position="1466"/>
    </location>
</feature>
<dbReference type="PRINTS" id="PR00503">
    <property type="entry name" value="BROMODOMAIN"/>
</dbReference>
<dbReference type="GO" id="GO:0045815">
    <property type="term" value="P:transcription initiation-coupled chromatin remodeling"/>
    <property type="evidence" value="ECO:0007669"/>
    <property type="project" value="TreeGrafter"/>
</dbReference>
<dbReference type="GO" id="GO:0003682">
    <property type="term" value="F:chromatin binding"/>
    <property type="evidence" value="ECO:0007669"/>
    <property type="project" value="TreeGrafter"/>
</dbReference>
<dbReference type="GO" id="GO:0005524">
    <property type="term" value="F:ATP binding"/>
    <property type="evidence" value="ECO:0007669"/>
    <property type="project" value="UniProtKB-KW"/>
</dbReference>
<evidence type="ECO:0000256" key="6">
    <source>
        <dbReference type="SAM" id="MobiDB-lite"/>
    </source>
</evidence>
<feature type="region of interest" description="Disordered" evidence="6">
    <location>
        <begin position="1019"/>
        <end position="1043"/>
    </location>
</feature>
<dbReference type="SUPFAM" id="SSF47370">
    <property type="entry name" value="Bromodomain"/>
    <property type="match status" value="1"/>
</dbReference>
<name>A0A3Q0KTT6_SCHMA</name>
<keyword evidence="3" id="KW-0067">ATP-binding</keyword>
<dbReference type="Gene3D" id="3.40.50.300">
    <property type="entry name" value="P-loop containing nucleotide triphosphate hydrolases"/>
    <property type="match status" value="1"/>
</dbReference>
<evidence type="ECO:0000256" key="5">
    <source>
        <dbReference type="PROSITE-ProRule" id="PRU00035"/>
    </source>
</evidence>
<feature type="compositionally biased region" description="Polar residues" evidence="6">
    <location>
        <begin position="1374"/>
        <end position="1388"/>
    </location>
</feature>
<dbReference type="SMART" id="SM00297">
    <property type="entry name" value="BROMO"/>
    <property type="match status" value="1"/>
</dbReference>
<feature type="compositionally biased region" description="Acidic residues" evidence="6">
    <location>
        <begin position="150"/>
        <end position="185"/>
    </location>
</feature>
<dbReference type="GO" id="GO:0006334">
    <property type="term" value="P:nucleosome assembly"/>
    <property type="evidence" value="ECO:0007669"/>
    <property type="project" value="TreeGrafter"/>
</dbReference>
<evidence type="ECO:0000256" key="3">
    <source>
        <dbReference type="ARBA" id="ARBA00022840"/>
    </source>
</evidence>
<comment type="similarity">
    <text evidence="1">Belongs to the AAA ATPase family.</text>
</comment>
<dbReference type="InterPro" id="IPR003593">
    <property type="entry name" value="AAA+_ATPase"/>
</dbReference>
<reference evidence="8" key="1">
    <citation type="journal article" date="2012" name="PLoS Negl. Trop. Dis.">
        <title>A systematically improved high quality genome and transcriptome of the human blood fluke Schistosoma mansoni.</title>
        <authorList>
            <person name="Protasio A.V."/>
            <person name="Tsai I.J."/>
            <person name="Babbage A."/>
            <person name="Nichol S."/>
            <person name="Hunt M."/>
            <person name="Aslett M.A."/>
            <person name="De Silva N."/>
            <person name="Velarde G.S."/>
            <person name="Anderson T.J."/>
            <person name="Clark R.C."/>
            <person name="Davidson C."/>
            <person name="Dillon G.P."/>
            <person name="Holroyd N.E."/>
            <person name="LoVerde P.T."/>
            <person name="Lloyd C."/>
            <person name="McQuillan J."/>
            <person name="Oliveira G."/>
            <person name="Otto T.D."/>
            <person name="Parker-Manuel S.J."/>
            <person name="Quail M.A."/>
            <person name="Wilson R.A."/>
            <person name="Zerlotini A."/>
            <person name="Dunne D.W."/>
            <person name="Berriman M."/>
        </authorList>
    </citation>
    <scope>NUCLEOTIDE SEQUENCE [LARGE SCALE GENOMIC DNA]</scope>
    <source>
        <strain evidence="8">Puerto Rican</strain>
    </source>
</reference>
<dbReference type="GO" id="GO:0006337">
    <property type="term" value="P:nucleosome disassembly"/>
    <property type="evidence" value="ECO:0007669"/>
    <property type="project" value="TreeGrafter"/>
</dbReference>
<organism evidence="8 9">
    <name type="scientific">Schistosoma mansoni</name>
    <name type="common">Blood fluke</name>
    <dbReference type="NCBI Taxonomy" id="6183"/>
    <lineage>
        <taxon>Eukaryota</taxon>
        <taxon>Metazoa</taxon>
        <taxon>Spiralia</taxon>
        <taxon>Lophotrochozoa</taxon>
        <taxon>Platyhelminthes</taxon>
        <taxon>Trematoda</taxon>
        <taxon>Digenea</taxon>
        <taxon>Strigeidida</taxon>
        <taxon>Schistosomatoidea</taxon>
        <taxon>Schistosomatidae</taxon>
        <taxon>Schistosoma</taxon>
    </lineage>
</organism>
<dbReference type="InterPro" id="IPR045199">
    <property type="entry name" value="ATAD2-like"/>
</dbReference>
<feature type="compositionally biased region" description="Low complexity" evidence="6">
    <location>
        <begin position="253"/>
        <end position="268"/>
    </location>
</feature>
<evidence type="ECO:0000259" key="7">
    <source>
        <dbReference type="PROSITE" id="PS50014"/>
    </source>
</evidence>
<dbReference type="FunFam" id="3.40.50.300:FF:000061">
    <property type="entry name" value="ATPase family, AAA domain-containing 2"/>
    <property type="match status" value="1"/>
</dbReference>
<feature type="region of interest" description="Disordered" evidence="6">
    <location>
        <begin position="97"/>
        <end position="197"/>
    </location>
</feature>
<dbReference type="InterPro" id="IPR027417">
    <property type="entry name" value="P-loop_NTPase"/>
</dbReference>
<feature type="compositionally biased region" description="Basic residues" evidence="6">
    <location>
        <begin position="233"/>
        <end position="248"/>
    </location>
</feature>
<dbReference type="GO" id="GO:0005634">
    <property type="term" value="C:nucleus"/>
    <property type="evidence" value="ECO:0007669"/>
    <property type="project" value="TreeGrafter"/>
</dbReference>
<dbReference type="GO" id="GO:0016887">
    <property type="term" value="F:ATP hydrolysis activity"/>
    <property type="evidence" value="ECO:0007669"/>
    <property type="project" value="InterPro"/>
</dbReference>
<keyword evidence="8" id="KW-1185">Reference proteome</keyword>
<dbReference type="Pfam" id="PF17862">
    <property type="entry name" value="AAA_lid_3"/>
    <property type="match status" value="1"/>
</dbReference>
<dbReference type="ExpressionAtlas" id="A0A3Q0KTT6">
    <property type="expression patterns" value="baseline"/>
</dbReference>
<sequence>MRPTRRQSHNRKKCPDLDMSTNTIMNTDPNQSGSSVPAQSPIQLRKRGRPSDRKLENSSINNNQNYFIEKNFNSSTVYSSSLEDLNLHYPHRKLRPRRITSNYYPQRKKRKKYLLRDITKKSSSSSSTTNNNKSCTYSRKIQENHNNAMLEEEEDDDDDRVDDGDDRDDNDDDDDGEEEDEDDDEQQTRRYPVRNRKNTIVYQVENLHNNSNNNNHGVQQHQRNWLAGTGYHKERRSRQLKSKHRKNLEHRGSSSSSSTSSSSSSSKSRIYDRSFYNRDTIRQSWHNRWHCSSTKENNIPSTVDKDEKRFQRRINKSIIHARSELMPINSHQLGYENKSTVGNRNISSTYLADIEPMSIDSSVGFEQVGGHEKHILALKESIILPLMYPEVFSKFNVDPPRGVLFSGPPDSKLQPNNLGLMKLSCTGKTLLARALANECSRLAQGSNNSTTTTTTTTVKHCRPIAFFMRKGADCLSKWVGESERQLRLLFDQAYRMRPSVIFFDEIDGLAPVRSSKQDQIHSSIVSTLLSLMDGLDNRAEVVIIGATNRPDAIDPALRRPGRFDREFVFTLPTEVVRRRILDVITAKWDPKPDSLLLDQIAAVTINFSGADLKALTTEACLCCLRRCYPQVYSSQVKLALEHKYLVVSHSDWFEALQIVHASSERFDNDISTSNLTPSTNALAATIRTPLSPILDKLLSRHVNKIVNYITRILLLTNSRRFDSLSNNNKEPSILSSPSTGNVYDNVSSCIIKSKLFIHGNISEIIMNAVWHKLEALNVFTLNLANLYAFPTSLGICPEAAIAQIITSIRRILNNTSITTFNMKCQSINGIVIVYIPSIDILFQSLPQLTTTYLIDRLNALIDEINGELNYIPLTLINSDPLEGSLNNNNNNNRLHYATMKHSRRLILIGTCTQSQQQYSSCFPPRIVPPINMEKCNSPIKQCNTATTTTTNNNSNNYNNNTNTNTTHDHCVSIFPNLIGKSNDVQCRGVTSDINLIDKCITSSHSLHLRSSPSSIVPTTMHNNNNDNNNNNNGTTTTTTTTTTVGSNEHLMKYTYDHNLNRINFQFTIQLPECQKSSFINTDNHNNKGNTTYNTTNIHDPCNPPNNKGNTTHTHDPSNPHHSILDYTDIDNDSLLCNPLHINHILYKIFNHNHTEFIHLELPNKEDRLLFFTSVIIKWPQLTLIELLDIRNNKSIQQLSDIQIPTPQPAVEKDDDEVSGKYKKDHYPVNLSPEELAIIESREMQLFRRLRQILRRVVAHLASFRRFAVFTRPVQLDEAPDYYDVIKQPIDLGLIRDKIDSHQYTNVTDFMKDIELVYQNALEYNPPNIPRSRDIRSRASEFWDEACLRMEEELQPVDLNELCEEANQARASRLSHAQLTKNPSTSMSHSKIKGSEHQHLKGTDRTSQQKPSLPLPQGNRYSRRLHGESPILELSDIRQLQSSNRRRRTISPNSSLKSPSKLQSSEIDCDVDVWSSPGPALIKSFEENEYDSYQLTLNGQSSDIFKSSPSEDSCNRLRSSPKCHDLQSFNQTPSPTLNITVNTPPPPPHPTTTTTITSTTTTAINNNPNCTTIQVDLKKLNHFLNEIVLQTDGWPTSQLINLHTDFSNLIFCKYAHVTNRMSLSDDFEKIFAIHQNVHF</sequence>
<dbReference type="PROSITE" id="PS50014">
    <property type="entry name" value="BROMODOMAIN_2"/>
    <property type="match status" value="1"/>
</dbReference>
<dbReference type="STRING" id="6183.A0A3Q0KTT6"/>
<evidence type="ECO:0000313" key="8">
    <source>
        <dbReference type="Proteomes" id="UP000008854"/>
    </source>
</evidence>
<dbReference type="PANTHER" id="PTHR23069:SF0">
    <property type="entry name" value="TAT-BINDING HOMOLOG 7"/>
    <property type="match status" value="1"/>
</dbReference>
<feature type="region of interest" description="Disordered" evidence="6">
    <location>
        <begin position="1526"/>
        <end position="1553"/>
    </location>
</feature>
<dbReference type="AlphaFoldDB" id="A0A3Q0KTT6"/>
<keyword evidence="4 5" id="KW-0103">Bromodomain</keyword>